<keyword evidence="3" id="KW-1185">Reference proteome</keyword>
<evidence type="ECO:0000259" key="1">
    <source>
        <dbReference type="Pfam" id="PF12499"/>
    </source>
</evidence>
<evidence type="ECO:0000313" key="2">
    <source>
        <dbReference type="EMBL" id="KAG2482146.1"/>
    </source>
</evidence>
<organism evidence="2 3">
    <name type="scientific">Edaphochlamys debaryana</name>
    <dbReference type="NCBI Taxonomy" id="47281"/>
    <lineage>
        <taxon>Eukaryota</taxon>
        <taxon>Viridiplantae</taxon>
        <taxon>Chlorophyta</taxon>
        <taxon>core chlorophytes</taxon>
        <taxon>Chlorophyceae</taxon>
        <taxon>CS clade</taxon>
        <taxon>Chlamydomonadales</taxon>
        <taxon>Chlamydomonadales incertae sedis</taxon>
        <taxon>Edaphochlamys</taxon>
    </lineage>
</organism>
<evidence type="ECO:0000313" key="3">
    <source>
        <dbReference type="Proteomes" id="UP000612055"/>
    </source>
</evidence>
<feature type="domain" description="Pherophorin" evidence="1">
    <location>
        <begin position="8"/>
        <end position="128"/>
    </location>
</feature>
<dbReference type="Pfam" id="PF12499">
    <property type="entry name" value="DUF3707"/>
    <property type="match status" value="1"/>
</dbReference>
<dbReference type="InterPro" id="IPR024616">
    <property type="entry name" value="Pherophorin"/>
</dbReference>
<dbReference type="Proteomes" id="UP000612055">
    <property type="component" value="Unassembled WGS sequence"/>
</dbReference>
<dbReference type="AlphaFoldDB" id="A0A835XED1"/>
<protein>
    <recommendedName>
        <fullName evidence="1">Pherophorin domain-containing protein</fullName>
    </recommendedName>
</protein>
<reference evidence="2" key="1">
    <citation type="journal article" date="2020" name="bioRxiv">
        <title>Comparative genomics of Chlamydomonas.</title>
        <authorList>
            <person name="Craig R.J."/>
            <person name="Hasan A.R."/>
            <person name="Ness R.W."/>
            <person name="Keightley P.D."/>
        </authorList>
    </citation>
    <scope>NUCLEOTIDE SEQUENCE</scope>
    <source>
        <strain evidence="2">CCAP 11/70</strain>
    </source>
</reference>
<sequence>MPDFSLRRRHCWRIDVVPCDPDAFCCRPENMDLVKLEVLVGNSCAGSIKRVTVNGNVTVDTSFTTNKVDSQTATTWRLLQLGWTPDQVAAQGFSLCITLADPCASLRDFCMGGFCRHAFLSSGDRCCPTGDSPFIAP</sequence>
<name>A0A835XED1_9CHLO</name>
<comment type="caution">
    <text evidence="2">The sequence shown here is derived from an EMBL/GenBank/DDBJ whole genome shotgun (WGS) entry which is preliminary data.</text>
</comment>
<gene>
    <name evidence="2" type="ORF">HYH03_018905</name>
</gene>
<dbReference type="EMBL" id="JAEHOE010000256">
    <property type="protein sequence ID" value="KAG2482146.1"/>
    <property type="molecule type" value="Genomic_DNA"/>
</dbReference>
<accession>A0A835XED1</accession>
<proteinExistence type="predicted"/>